<dbReference type="FunFam" id="3.40.50.11660:FF:000001">
    <property type="entry name" value="alpha-(1,3)-fucosyltransferase 9"/>
    <property type="match status" value="1"/>
</dbReference>
<evidence type="ECO:0000259" key="25">
    <source>
        <dbReference type="Pfam" id="PF00852"/>
    </source>
</evidence>
<sequence>MKALPSLSQKSHSKIHSGLSVYITYYFILAQSLTLSFPMRSACLVSWSALKAESNVIEGLSGEGRAYAATFPFLFSLFKDMASASSHDLLRPLVLGSFIVMCVLGTFWMYYTPTANRSYPCPGVLREGNQTQPAPNQTPKIHDQHDRFQTEDGVKESDIIVLIWMWPFGFTFDLNSCASFNIKGCLLTANRSLYNKANVVMFHHRDIASDLSDMPKEPRPWFQKWVWYNMESPTYTQRIPGLDHLFNVTASYRLSSDVYVPYGSLVEVSSDDKSFELPKKDKLVCWVVSHWNPNHKRVPIFNELNKHVKIDAFGRHFGKYIEDKAQIVSSCKFYLAFENSIHQDYITEKLYETLRSGSVPVVLGPPRQNYEAVVPKDSFIHVDDFPSLKELADWLILLDKNETQYLKYFSWRKNYKVHLMDFGKEHACRACGYLHQNKGYRIVQNLNTWFWG</sequence>
<evidence type="ECO:0000256" key="4">
    <source>
        <dbReference type="ARBA" id="ARBA00011738"/>
    </source>
</evidence>
<evidence type="ECO:0000256" key="6">
    <source>
        <dbReference type="ARBA" id="ARBA00022679"/>
    </source>
</evidence>
<dbReference type="Ensembl" id="ENSELUT00000105090.1">
    <property type="protein sequence ID" value="ENSELUP00000095140.1"/>
    <property type="gene ID" value="ENSELUG00000043729.1"/>
</dbReference>
<evidence type="ECO:0000256" key="18">
    <source>
        <dbReference type="ARBA" id="ARBA00036295"/>
    </source>
</evidence>
<name>A0AAY5L3M9_ESOLU</name>
<keyword evidence="14" id="KW-0325">Glycoprotein</keyword>
<comment type="catalytic activity">
    <reaction evidence="20">
        <text>a neolactoside nLc4Cer + GDP-beta-L-fucose = a neolactoside III(3)-alpha-Fuc-nLc4Cer + GDP + H(+)</text>
        <dbReference type="Rhea" id="RHEA:48376"/>
        <dbReference type="ChEBI" id="CHEBI:15378"/>
        <dbReference type="ChEBI" id="CHEBI:57273"/>
        <dbReference type="ChEBI" id="CHEBI:58189"/>
        <dbReference type="ChEBI" id="CHEBI:90376"/>
        <dbReference type="ChEBI" id="CHEBI:90379"/>
    </reaction>
    <physiologicalReaction direction="left-to-right" evidence="20">
        <dbReference type="Rhea" id="RHEA:48377"/>
    </physiologicalReaction>
</comment>
<dbReference type="Proteomes" id="UP000265140">
    <property type="component" value="Chromosome 14"/>
</dbReference>
<dbReference type="Pfam" id="PF00852">
    <property type="entry name" value="Glyco_transf_10"/>
    <property type="match status" value="1"/>
</dbReference>
<evidence type="ECO:0000256" key="22">
    <source>
        <dbReference type="ARBA" id="ARBA00043828"/>
    </source>
</evidence>
<evidence type="ECO:0000256" key="1">
    <source>
        <dbReference type="ARBA" id="ARBA00004922"/>
    </source>
</evidence>
<feature type="transmembrane region" description="Helical" evidence="24">
    <location>
        <begin position="90"/>
        <end position="111"/>
    </location>
</feature>
<comment type="pathway">
    <text evidence="1">Protein modification; protein glycosylation.</text>
</comment>
<reference evidence="27 28" key="1">
    <citation type="submission" date="2020-02" db="EMBL/GenBank/DDBJ databases">
        <title>Esox lucius (northern pike) genome, fEsoLuc1, primary haplotype.</title>
        <authorList>
            <person name="Myers G."/>
            <person name="Karagic N."/>
            <person name="Meyer A."/>
            <person name="Pippel M."/>
            <person name="Reichard M."/>
            <person name="Winkler S."/>
            <person name="Tracey A."/>
            <person name="Sims Y."/>
            <person name="Howe K."/>
            <person name="Rhie A."/>
            <person name="Formenti G."/>
            <person name="Durbin R."/>
            <person name="Fedrigo O."/>
            <person name="Jarvis E.D."/>
        </authorList>
    </citation>
    <scope>NUCLEOTIDE SEQUENCE [LARGE SCALE GENOMIC DNA]</scope>
</reference>
<proteinExistence type="inferred from homology"/>
<comment type="catalytic activity">
    <reaction evidence="15">
        <text>a beta-D-galactosyl-(1-&gt;4)-N-acetyl-beta-D-glucosaminyl derivative + GDP-beta-L-fucose = a beta-D-galactosyl-(1-&gt;4)-[alpha-L-fucosyl-(1-&gt;3)]-N-acetyl-beta-D-glucosaminyl derivative + GDP + H(+)</text>
        <dbReference type="Rhea" id="RHEA:14257"/>
        <dbReference type="ChEBI" id="CHEBI:15378"/>
        <dbReference type="ChEBI" id="CHEBI:57273"/>
        <dbReference type="ChEBI" id="CHEBI:58189"/>
        <dbReference type="ChEBI" id="CHEBI:133507"/>
        <dbReference type="ChEBI" id="CHEBI:137941"/>
        <dbReference type="EC" id="2.4.1.152"/>
    </reaction>
    <physiologicalReaction direction="left-to-right" evidence="15">
        <dbReference type="Rhea" id="RHEA:14258"/>
    </physiologicalReaction>
</comment>
<keyword evidence="11" id="KW-0443">Lipid metabolism</keyword>
<feature type="transmembrane region" description="Helical" evidence="24">
    <location>
        <begin position="21"/>
        <end position="39"/>
    </location>
</feature>
<dbReference type="Pfam" id="PF17039">
    <property type="entry name" value="Glyco_tran_10_N"/>
    <property type="match status" value="1"/>
</dbReference>
<dbReference type="InterPro" id="IPR038577">
    <property type="entry name" value="GT10-like_C_sf"/>
</dbReference>
<comment type="catalytic activity">
    <reaction evidence="16">
        <text>alpha-D-galactosyl-(1-&gt;3)-beta-D-galactosyl-(1-&gt;4)-N-acetyl-beta-D-glucosaminyl-(1-&gt;3)-beta-D-galactosyl-(1-&gt;4)-beta-D-glucosyl-(1&lt;-&gt;1')-ceramide + GDP-beta-L-fucose = a neolactoside IV(3)-alpha-Gal,III(3)-alpha-Fuc-nLc4Cer + GDP + H(+)</text>
        <dbReference type="Rhea" id="RHEA:48380"/>
        <dbReference type="ChEBI" id="CHEBI:15378"/>
        <dbReference type="ChEBI" id="CHEBI:57273"/>
        <dbReference type="ChEBI" id="CHEBI:58189"/>
        <dbReference type="ChEBI" id="CHEBI:90380"/>
        <dbReference type="ChEBI" id="CHEBI:90381"/>
    </reaction>
    <physiologicalReaction direction="left-to-right" evidence="16">
        <dbReference type="Rhea" id="RHEA:48381"/>
    </physiologicalReaction>
</comment>
<comment type="caution">
    <text evidence="24">Lacks conserved residue(s) required for the propagation of feature annotation.</text>
</comment>
<evidence type="ECO:0000256" key="7">
    <source>
        <dbReference type="ARBA" id="ARBA00022692"/>
    </source>
</evidence>
<evidence type="ECO:0000256" key="3">
    <source>
        <dbReference type="ARBA" id="ARBA00008919"/>
    </source>
</evidence>
<dbReference type="EC" id="2.4.1.-" evidence="24"/>
<evidence type="ECO:0000256" key="21">
    <source>
        <dbReference type="ARBA" id="ARBA00037848"/>
    </source>
</evidence>
<evidence type="ECO:0000256" key="11">
    <source>
        <dbReference type="ARBA" id="ARBA00023098"/>
    </source>
</evidence>
<evidence type="ECO:0000313" key="28">
    <source>
        <dbReference type="Proteomes" id="UP000265140"/>
    </source>
</evidence>
<comment type="catalytic activity">
    <reaction evidence="17">
        <text>an alpha-Neu5Ac-(2-&gt;3)-beta-D-Gal-(1-&gt;4)-beta-D-GlcNAc-(1-&gt;3)-beta-D-Gal-(1-&gt;4)-beta-D-GlcNAc derivative + GDP-beta-L-fucose = an alpha-Neu5Ac-(2-&gt;3)-beta-D-Gal-(1-&gt;4)-beta-D-GlcNAc-(1-&gt;3)-beta-D-Gal-(1-&gt;4)-[alpha-L-Fuc-(1-&gt;3)]-beta-D-GlcNAc derivative + GDP + H(+)</text>
        <dbReference type="Rhea" id="RHEA:68044"/>
        <dbReference type="ChEBI" id="CHEBI:15378"/>
        <dbReference type="ChEBI" id="CHEBI:57273"/>
        <dbReference type="ChEBI" id="CHEBI:58189"/>
        <dbReference type="ChEBI" id="CHEBI:145343"/>
        <dbReference type="ChEBI" id="CHEBI:176900"/>
    </reaction>
    <physiologicalReaction direction="left-to-right" evidence="17">
        <dbReference type="Rhea" id="RHEA:68045"/>
    </physiologicalReaction>
</comment>
<reference evidence="27" key="3">
    <citation type="submission" date="2025-09" db="UniProtKB">
        <authorList>
            <consortium name="Ensembl"/>
        </authorList>
    </citation>
    <scope>IDENTIFICATION</scope>
</reference>
<accession>A0AAY5L3M9</accession>
<comment type="catalytic activity">
    <reaction evidence="23">
        <text>an alpha-L-Fuc-(1-&gt;2)-beta-D-Gal-(1-&gt;4)-beta-D-GlcNAc derivative + GDP-beta-L-fucose = an alpha-L-Fuc-(1-&gt;2)-beta-D-Gal-(1-&gt;4)-[alpha-L-Fuc-(1-&gt;3)]-beta-D-GlcNAc derivative + GDP + H(+)</text>
        <dbReference type="Rhea" id="RHEA:77191"/>
        <dbReference type="ChEBI" id="CHEBI:15378"/>
        <dbReference type="ChEBI" id="CHEBI:57273"/>
        <dbReference type="ChEBI" id="CHEBI:58189"/>
        <dbReference type="ChEBI" id="CHEBI:133510"/>
        <dbReference type="ChEBI" id="CHEBI:195560"/>
    </reaction>
    <physiologicalReaction direction="left-to-right" evidence="23">
        <dbReference type="Rhea" id="RHEA:77192"/>
    </physiologicalReaction>
</comment>
<evidence type="ECO:0000256" key="15">
    <source>
        <dbReference type="ARBA" id="ARBA00029329"/>
    </source>
</evidence>
<feature type="domain" description="Fucosyltransferase N-terminal" evidence="26">
    <location>
        <begin position="158"/>
        <end position="263"/>
    </location>
</feature>
<keyword evidence="7 24" id="KW-0812">Transmembrane</keyword>
<evidence type="ECO:0000256" key="20">
    <source>
        <dbReference type="ARBA" id="ARBA00036757"/>
    </source>
</evidence>
<keyword evidence="12 24" id="KW-0472">Membrane</keyword>
<evidence type="ECO:0000256" key="19">
    <source>
        <dbReference type="ARBA" id="ARBA00036481"/>
    </source>
</evidence>
<dbReference type="AlphaFoldDB" id="A0AAY5L3M9"/>
<evidence type="ECO:0000256" key="2">
    <source>
        <dbReference type="ARBA" id="ARBA00004934"/>
    </source>
</evidence>
<comment type="catalytic activity">
    <reaction evidence="18">
        <text>alpha-N-glycoloylneuraminosyl-(2-&gt;3)-beta-D-galactosyl-(1-&gt;4)-N-acetyl-beta-D-glucosaminyl-(1-&gt;3)-beta-D-galactosyl-(1-&gt;4)-N-acetyl-beta-D-glucosaminyl-(1-&gt;3)-beta-D-galactosyl-(1-&gt;4)-beta-D-glucosyl-(1&lt;-&gt;1')-ceramide + GDP-beta-L-fucose = alpha-N-glycoloylneuraminosyl-(2-&gt;3)-beta-D-galactosyl-(1-&gt;4)-N-acetyl-beta-D-glucosaminyl-(1-&gt;3)-beta-D-galactosyl-(1-&gt;4)-[alpha-L-fucosyl-(1-&gt;3)]-N-acetyl-beta-D-glucosaminyl-(1-&gt;3)-beta-D-galactosyl-(1-&gt;4)-beta-D-glucosyl-(1&lt;-&gt;1')-ceramide + GDP + H(+)</text>
        <dbReference type="Rhea" id="RHEA:48388"/>
        <dbReference type="ChEBI" id="CHEBI:15378"/>
        <dbReference type="ChEBI" id="CHEBI:57273"/>
        <dbReference type="ChEBI" id="CHEBI:58189"/>
        <dbReference type="ChEBI" id="CHEBI:90383"/>
        <dbReference type="ChEBI" id="CHEBI:90384"/>
    </reaction>
    <physiologicalReaction direction="left-to-right" evidence="18">
        <dbReference type="Rhea" id="RHEA:48389"/>
    </physiologicalReaction>
</comment>
<keyword evidence="28" id="KW-1185">Reference proteome</keyword>
<comment type="pathway">
    <text evidence="2">Glycolipid biosynthesis.</text>
</comment>
<dbReference type="InterPro" id="IPR031481">
    <property type="entry name" value="Glyco_tran_10_N"/>
</dbReference>
<evidence type="ECO:0000256" key="24">
    <source>
        <dbReference type="RuleBase" id="RU003832"/>
    </source>
</evidence>
<keyword evidence="5 24" id="KW-0328">Glycosyltransferase</keyword>
<comment type="catalytic activity">
    <reaction evidence="22">
        <text>beta-D-Gal-(1-&gt;4)-beta-D-GlcNAc-(1-&gt;3)-beta-D-Gal-(1-&gt;4)-D-Glc + GDP-beta-L-fucose = beta-D-Gal-(1-&gt;4)-[alpha-L-Fuc-(1-&gt;3)]-beta-D-GlcNAc-(1-&gt;3)-beta-D-Gal-(1-&gt;4)-D-Glc + GDP + H(+)</text>
        <dbReference type="Rhea" id="RHEA:77187"/>
        <dbReference type="ChEBI" id="CHEBI:15378"/>
        <dbReference type="ChEBI" id="CHEBI:57273"/>
        <dbReference type="ChEBI" id="CHEBI:58189"/>
        <dbReference type="ChEBI" id="CHEBI:60239"/>
        <dbReference type="ChEBI" id="CHEBI:61352"/>
    </reaction>
    <physiologicalReaction direction="left-to-right" evidence="22">
        <dbReference type="Rhea" id="RHEA:77188"/>
    </physiologicalReaction>
</comment>
<organism evidence="27 28">
    <name type="scientific">Esox lucius</name>
    <name type="common">Northern pike</name>
    <dbReference type="NCBI Taxonomy" id="8010"/>
    <lineage>
        <taxon>Eukaryota</taxon>
        <taxon>Metazoa</taxon>
        <taxon>Chordata</taxon>
        <taxon>Craniata</taxon>
        <taxon>Vertebrata</taxon>
        <taxon>Euteleostomi</taxon>
        <taxon>Actinopterygii</taxon>
        <taxon>Neopterygii</taxon>
        <taxon>Teleostei</taxon>
        <taxon>Protacanthopterygii</taxon>
        <taxon>Esociformes</taxon>
        <taxon>Esocidae</taxon>
        <taxon>Esox</taxon>
    </lineage>
</organism>
<keyword evidence="10 24" id="KW-0333">Golgi apparatus</keyword>
<comment type="catalytic activity">
    <reaction evidence="19">
        <text>an N-acetyl-alpha-neuraminyl-(2-&gt;3)-beta-D-galactosyl-(1-&gt;4)-N-acetyl-beta-D-glucosaminyl derivative + GDP-beta-L-fucose = an alpha-Neu5Ac-(2-&gt;3)-beta-D-Gal-(1-&gt;4)-[alpha-L-Fuc-(1-&gt;3)]-beta-D-GlcNAc derivative + GDP + H(+)</text>
        <dbReference type="Rhea" id="RHEA:56076"/>
        <dbReference type="ChEBI" id="CHEBI:15378"/>
        <dbReference type="ChEBI" id="CHEBI:57273"/>
        <dbReference type="ChEBI" id="CHEBI:58189"/>
        <dbReference type="ChEBI" id="CHEBI:136545"/>
        <dbReference type="ChEBI" id="CHEBI:139509"/>
    </reaction>
    <physiologicalReaction direction="left-to-right" evidence="19">
        <dbReference type="Rhea" id="RHEA:56077"/>
    </physiologicalReaction>
</comment>
<dbReference type="GeneTree" id="ENSGT00940000155095"/>
<evidence type="ECO:0000256" key="23">
    <source>
        <dbReference type="ARBA" id="ARBA00043838"/>
    </source>
</evidence>
<dbReference type="GO" id="GO:0032580">
    <property type="term" value="C:Golgi cisterna membrane"/>
    <property type="evidence" value="ECO:0007669"/>
    <property type="project" value="UniProtKB-SubCell"/>
</dbReference>
<dbReference type="InterPro" id="IPR055270">
    <property type="entry name" value="Glyco_tran_10_C"/>
</dbReference>
<keyword evidence="8" id="KW-0735">Signal-anchor</keyword>
<dbReference type="InterPro" id="IPR001503">
    <property type="entry name" value="Glyco_trans_10"/>
</dbReference>
<evidence type="ECO:0000256" key="17">
    <source>
        <dbReference type="ARBA" id="ARBA00036234"/>
    </source>
</evidence>
<evidence type="ECO:0000259" key="26">
    <source>
        <dbReference type="Pfam" id="PF17039"/>
    </source>
</evidence>
<evidence type="ECO:0000256" key="10">
    <source>
        <dbReference type="ARBA" id="ARBA00023034"/>
    </source>
</evidence>
<dbReference type="GO" id="GO:0017083">
    <property type="term" value="F:4-galactosyl-N-acetylglucosaminide 3-alpha-L-fucosyltransferase activity"/>
    <property type="evidence" value="ECO:0007669"/>
    <property type="project" value="UniProtKB-EC"/>
</dbReference>
<protein>
    <recommendedName>
        <fullName evidence="24">Fucosyltransferase</fullName>
        <ecNumber evidence="24">2.4.1.-</ecNumber>
    </recommendedName>
</protein>
<evidence type="ECO:0000313" key="27">
    <source>
        <dbReference type="Ensembl" id="ENSELUP00000095140.1"/>
    </source>
</evidence>
<dbReference type="GO" id="GO:0006629">
    <property type="term" value="P:lipid metabolic process"/>
    <property type="evidence" value="ECO:0007669"/>
    <property type="project" value="UniProtKB-KW"/>
</dbReference>
<dbReference type="PANTHER" id="PTHR11929:SF10">
    <property type="entry name" value="4-GALACTOSYL-N-ACETYLGLUCOSAMINIDE 3-ALPHA-L-FUCOSYLTRANSFERASE 9"/>
    <property type="match status" value="1"/>
</dbReference>
<reference evidence="27" key="2">
    <citation type="submission" date="2025-08" db="UniProtKB">
        <authorList>
            <consortium name="Ensembl"/>
        </authorList>
    </citation>
    <scope>IDENTIFICATION</scope>
</reference>
<evidence type="ECO:0000256" key="16">
    <source>
        <dbReference type="ARBA" id="ARBA00036053"/>
    </source>
</evidence>
<evidence type="ECO:0000256" key="9">
    <source>
        <dbReference type="ARBA" id="ARBA00022989"/>
    </source>
</evidence>
<evidence type="ECO:0000256" key="8">
    <source>
        <dbReference type="ARBA" id="ARBA00022968"/>
    </source>
</evidence>
<comment type="subunit">
    <text evidence="4">Homodimer.</text>
</comment>
<comment type="similarity">
    <text evidence="3 24">Belongs to the glycosyltransferase 10 family.</text>
</comment>
<keyword evidence="6 24" id="KW-0808">Transferase</keyword>
<keyword evidence="9 24" id="KW-1133">Transmembrane helix</keyword>
<comment type="subcellular location">
    <subcellularLocation>
        <location evidence="24">Golgi apparatus</location>
        <location evidence="24">Golgi stack membrane</location>
        <topology evidence="24">Single-pass type II membrane protein</topology>
    </subcellularLocation>
    <subcellularLocation>
        <location evidence="21">Golgi apparatus</location>
        <location evidence="21">trans-Golgi network membrane</location>
        <topology evidence="21">Single-pass type II membrane protein</topology>
    </subcellularLocation>
</comment>
<evidence type="ECO:0000256" key="5">
    <source>
        <dbReference type="ARBA" id="ARBA00022676"/>
    </source>
</evidence>
<keyword evidence="13" id="KW-1015">Disulfide bond</keyword>
<feature type="domain" description="Fucosyltransferase C-terminal" evidence="25">
    <location>
        <begin position="278"/>
        <end position="449"/>
    </location>
</feature>
<dbReference type="PANTHER" id="PTHR11929">
    <property type="entry name" value="ALPHA- 1,3 -FUCOSYLTRANSFERASE"/>
    <property type="match status" value="1"/>
</dbReference>
<dbReference type="Gene3D" id="3.40.50.11660">
    <property type="entry name" value="Glycosyl transferase family 10, C-terminal domain"/>
    <property type="match status" value="1"/>
</dbReference>
<evidence type="ECO:0000256" key="14">
    <source>
        <dbReference type="ARBA" id="ARBA00023180"/>
    </source>
</evidence>
<dbReference type="SUPFAM" id="SSF53756">
    <property type="entry name" value="UDP-Glycosyltransferase/glycogen phosphorylase"/>
    <property type="match status" value="1"/>
</dbReference>
<evidence type="ECO:0000256" key="13">
    <source>
        <dbReference type="ARBA" id="ARBA00023157"/>
    </source>
</evidence>
<evidence type="ECO:0000256" key="12">
    <source>
        <dbReference type="ARBA" id="ARBA00023136"/>
    </source>
</evidence>